<proteinExistence type="predicted"/>
<protein>
    <submittedName>
        <fullName evidence="1">DNA-binding protein</fullName>
    </submittedName>
</protein>
<organism evidence="1 2">
    <name type="scientific">Mycolicibacterium tusciae</name>
    <dbReference type="NCBI Taxonomy" id="75922"/>
    <lineage>
        <taxon>Bacteria</taxon>
        <taxon>Bacillati</taxon>
        <taxon>Actinomycetota</taxon>
        <taxon>Actinomycetes</taxon>
        <taxon>Mycobacteriales</taxon>
        <taxon>Mycobacteriaceae</taxon>
        <taxon>Mycolicibacterium</taxon>
    </lineage>
</organism>
<name>A0A1X0JHE8_9MYCO</name>
<accession>A0A1X0JHE8</accession>
<dbReference type="Proteomes" id="UP000192411">
    <property type="component" value="Unassembled WGS sequence"/>
</dbReference>
<keyword evidence="1" id="KW-0238">DNA-binding</keyword>
<dbReference type="OrthoDB" id="4739708at2"/>
<reference evidence="1 2" key="1">
    <citation type="submission" date="2017-02" db="EMBL/GenBank/DDBJ databases">
        <title>The new phylogeny of genus Mycobacterium.</title>
        <authorList>
            <person name="Tortoli E."/>
            <person name="Trovato A."/>
            <person name="Cirillo D.M."/>
        </authorList>
    </citation>
    <scope>NUCLEOTIDE SEQUENCE [LARGE SCALE GENOMIC DNA]</scope>
    <source>
        <strain evidence="1 2">DSM 44338</strain>
    </source>
</reference>
<dbReference type="GO" id="GO:0003677">
    <property type="term" value="F:DNA binding"/>
    <property type="evidence" value="ECO:0007669"/>
    <property type="project" value="UniProtKB-KW"/>
</dbReference>
<keyword evidence="2" id="KW-1185">Reference proteome</keyword>
<gene>
    <name evidence="1" type="ORF">BST47_26690</name>
</gene>
<sequence length="76" mass="8538">MTDQDQRTVGVTLRLPVELADALKNYAFVTETSGNEVIKRALVEYLKVHGRTDVVRAAFEKVLDQHAIALDKLKDL</sequence>
<dbReference type="RefSeq" id="WP_014211244.1">
    <property type="nucleotide sequence ID" value="NZ_MVIM01000021.1"/>
</dbReference>
<evidence type="ECO:0000313" key="1">
    <source>
        <dbReference type="EMBL" id="ORB61687.1"/>
    </source>
</evidence>
<evidence type="ECO:0000313" key="2">
    <source>
        <dbReference type="Proteomes" id="UP000192411"/>
    </source>
</evidence>
<comment type="caution">
    <text evidence="1">The sequence shown here is derived from an EMBL/GenBank/DDBJ whole genome shotgun (WGS) entry which is preliminary data.</text>
</comment>
<dbReference type="AlphaFoldDB" id="A0A1X0JHE8"/>
<dbReference type="EMBL" id="MVIM01000021">
    <property type="protein sequence ID" value="ORB61687.1"/>
    <property type="molecule type" value="Genomic_DNA"/>
</dbReference>